<evidence type="ECO:0000256" key="1">
    <source>
        <dbReference type="SAM" id="MobiDB-lite"/>
    </source>
</evidence>
<proteinExistence type="predicted"/>
<evidence type="ECO:0000259" key="2">
    <source>
        <dbReference type="Pfam" id="PF10469"/>
    </source>
</evidence>
<feature type="region of interest" description="Disordered" evidence="1">
    <location>
        <begin position="129"/>
        <end position="184"/>
    </location>
</feature>
<dbReference type="PANTHER" id="PTHR13360:SF1">
    <property type="entry name" value="ACTIVATING SIGNAL COINTEGRATOR 1 COMPLEX SUBUNIT 1"/>
    <property type="match status" value="1"/>
</dbReference>
<organism evidence="3 4">
    <name type="scientific">Pseudoneurospora amorphoporcata</name>
    <dbReference type="NCBI Taxonomy" id="241081"/>
    <lineage>
        <taxon>Eukaryota</taxon>
        <taxon>Fungi</taxon>
        <taxon>Dikarya</taxon>
        <taxon>Ascomycota</taxon>
        <taxon>Pezizomycotina</taxon>
        <taxon>Sordariomycetes</taxon>
        <taxon>Sordariomycetidae</taxon>
        <taxon>Sordariales</taxon>
        <taxon>Sordariaceae</taxon>
        <taxon>Pseudoneurospora</taxon>
    </lineage>
</organism>
<dbReference type="Pfam" id="PF10469">
    <property type="entry name" value="AKAP7_NLS"/>
    <property type="match status" value="1"/>
</dbReference>
<name>A0AAN6P2X7_9PEZI</name>
<feature type="compositionally biased region" description="Basic residues" evidence="1">
    <location>
        <begin position="367"/>
        <end position="377"/>
    </location>
</feature>
<feature type="region of interest" description="Disordered" evidence="1">
    <location>
        <begin position="203"/>
        <end position="246"/>
    </location>
</feature>
<dbReference type="InterPro" id="IPR009210">
    <property type="entry name" value="ASCC1"/>
</dbReference>
<feature type="region of interest" description="Disordered" evidence="1">
    <location>
        <begin position="350"/>
        <end position="382"/>
    </location>
</feature>
<dbReference type="InterPro" id="IPR019510">
    <property type="entry name" value="AKAP7-like_phosphoesterase"/>
</dbReference>
<feature type="compositionally biased region" description="Basic and acidic residues" evidence="1">
    <location>
        <begin position="221"/>
        <end position="230"/>
    </location>
</feature>
<dbReference type="GO" id="GO:0005634">
    <property type="term" value="C:nucleus"/>
    <property type="evidence" value="ECO:0007669"/>
    <property type="project" value="TreeGrafter"/>
</dbReference>
<feature type="compositionally biased region" description="Basic and acidic residues" evidence="1">
    <location>
        <begin position="136"/>
        <end position="161"/>
    </location>
</feature>
<dbReference type="EMBL" id="MU859086">
    <property type="protein sequence ID" value="KAK3954653.1"/>
    <property type="molecule type" value="Genomic_DNA"/>
</dbReference>
<feature type="region of interest" description="Disordered" evidence="1">
    <location>
        <begin position="1"/>
        <end position="65"/>
    </location>
</feature>
<reference evidence="3" key="1">
    <citation type="journal article" date="2023" name="Mol. Phylogenet. Evol.">
        <title>Genome-scale phylogeny and comparative genomics of the fungal order Sordariales.</title>
        <authorList>
            <person name="Hensen N."/>
            <person name="Bonometti L."/>
            <person name="Westerberg I."/>
            <person name="Brannstrom I.O."/>
            <person name="Guillou S."/>
            <person name="Cros-Aarteil S."/>
            <person name="Calhoun S."/>
            <person name="Haridas S."/>
            <person name="Kuo A."/>
            <person name="Mondo S."/>
            <person name="Pangilinan J."/>
            <person name="Riley R."/>
            <person name="LaButti K."/>
            <person name="Andreopoulos B."/>
            <person name="Lipzen A."/>
            <person name="Chen C."/>
            <person name="Yan M."/>
            <person name="Daum C."/>
            <person name="Ng V."/>
            <person name="Clum A."/>
            <person name="Steindorff A."/>
            <person name="Ohm R.A."/>
            <person name="Martin F."/>
            <person name="Silar P."/>
            <person name="Natvig D.O."/>
            <person name="Lalanne C."/>
            <person name="Gautier V."/>
            <person name="Ament-Velasquez S.L."/>
            <person name="Kruys A."/>
            <person name="Hutchinson M.I."/>
            <person name="Powell A.J."/>
            <person name="Barry K."/>
            <person name="Miller A.N."/>
            <person name="Grigoriev I.V."/>
            <person name="Debuchy R."/>
            <person name="Gladieux P."/>
            <person name="Hiltunen Thoren M."/>
            <person name="Johannesson H."/>
        </authorList>
    </citation>
    <scope>NUCLEOTIDE SEQUENCE</scope>
    <source>
        <strain evidence="3">CBS 626.80</strain>
    </source>
</reference>
<dbReference type="Proteomes" id="UP001303222">
    <property type="component" value="Unassembled WGS sequence"/>
</dbReference>
<dbReference type="GO" id="GO:0006355">
    <property type="term" value="P:regulation of DNA-templated transcription"/>
    <property type="evidence" value="ECO:0007669"/>
    <property type="project" value="TreeGrafter"/>
</dbReference>
<gene>
    <name evidence="3" type="ORF">QBC32DRAFT_76322</name>
</gene>
<evidence type="ECO:0000313" key="3">
    <source>
        <dbReference type="EMBL" id="KAK3954653.1"/>
    </source>
</evidence>
<feature type="compositionally biased region" description="Basic and acidic residues" evidence="1">
    <location>
        <begin position="24"/>
        <end position="34"/>
    </location>
</feature>
<sequence length="437" mass="46974">MEEESKTQALAGPDASTSSSTQEQQHHPMSEDRTLSTSQANPESKGEDKNVNRKTKMPPKPSPTHFLCIPLVTASSRPQLARSLAAFRQEVTVPNPSSAYGALPVPEEAIRPVGTIHLTLGVMSFLEPKVGKPARHGRDGGNGRGERGGPQDDGGRKDRSRSGSRTGSRNASEEKGGSGSLSGLRKLEEAKALLKSLKPRETWQEVLRQSQTPQVTAVPVPRDDDSDHDGGAPIAIGTAEEKGEGLEVGTGTVVRDVQPQSRTGTGKNTDDKGEEEEGLKITLRGLHAMQPPSKAAVLYAPPVDPLGHLQRFCEKVKDVFVQKGLMMEEGGRPLLLHATVVNTIYVKGGRGQQQAGGNRGGGGGGGKKGHHSHRGGGHGKERLTIDAREILERYEEYTWMEDVKVEQVAICKMGAKKMMVDGVVVDEAYEVEEEVDF</sequence>
<reference evidence="3" key="2">
    <citation type="submission" date="2023-06" db="EMBL/GenBank/DDBJ databases">
        <authorList>
            <consortium name="Lawrence Berkeley National Laboratory"/>
            <person name="Mondo S.J."/>
            <person name="Hensen N."/>
            <person name="Bonometti L."/>
            <person name="Westerberg I."/>
            <person name="Brannstrom I.O."/>
            <person name="Guillou S."/>
            <person name="Cros-Aarteil S."/>
            <person name="Calhoun S."/>
            <person name="Haridas S."/>
            <person name="Kuo A."/>
            <person name="Pangilinan J."/>
            <person name="Riley R."/>
            <person name="Labutti K."/>
            <person name="Andreopoulos B."/>
            <person name="Lipzen A."/>
            <person name="Chen C."/>
            <person name="Yanf M."/>
            <person name="Daum C."/>
            <person name="Ng V."/>
            <person name="Clum A."/>
            <person name="Steindorff A."/>
            <person name="Ohm R."/>
            <person name="Martin F."/>
            <person name="Silar P."/>
            <person name="Natvig D."/>
            <person name="Lalanne C."/>
            <person name="Gautier V."/>
            <person name="Ament-Velasquez S.L."/>
            <person name="Kruys A."/>
            <person name="Hutchinson M.I."/>
            <person name="Powell A.J."/>
            <person name="Barry K."/>
            <person name="Miller A.N."/>
            <person name="Grigoriev I.V."/>
            <person name="Debuchy R."/>
            <person name="Gladieux P."/>
            <person name="Thoren M.H."/>
            <person name="Johannesson H."/>
        </authorList>
    </citation>
    <scope>NUCLEOTIDE SEQUENCE</scope>
    <source>
        <strain evidence="3">CBS 626.80</strain>
    </source>
</reference>
<feature type="domain" description="A-kinase anchor protein 7-like phosphoesterase" evidence="2">
    <location>
        <begin position="277"/>
        <end position="419"/>
    </location>
</feature>
<protein>
    <recommendedName>
        <fullName evidence="2">A-kinase anchor protein 7-like phosphoesterase domain-containing protein</fullName>
    </recommendedName>
</protein>
<evidence type="ECO:0000313" key="4">
    <source>
        <dbReference type="Proteomes" id="UP001303222"/>
    </source>
</evidence>
<comment type="caution">
    <text evidence="3">The sequence shown here is derived from an EMBL/GenBank/DDBJ whole genome shotgun (WGS) entry which is preliminary data.</text>
</comment>
<keyword evidence="4" id="KW-1185">Reference proteome</keyword>
<dbReference type="Gene3D" id="3.90.1140.10">
    <property type="entry name" value="Cyclic phosphodiesterase"/>
    <property type="match status" value="1"/>
</dbReference>
<dbReference type="PANTHER" id="PTHR13360">
    <property type="entry name" value="ACTIVATING SIGNAL COINTEGRATOR 1 COMPLEX SUBUNIT 1"/>
    <property type="match status" value="1"/>
</dbReference>
<dbReference type="AlphaFoldDB" id="A0AAN6P2X7"/>
<accession>A0AAN6P2X7</accession>
<dbReference type="GO" id="GO:0006307">
    <property type="term" value="P:DNA alkylation repair"/>
    <property type="evidence" value="ECO:0007669"/>
    <property type="project" value="InterPro"/>
</dbReference>
<feature type="compositionally biased region" description="Gly residues" evidence="1">
    <location>
        <begin position="357"/>
        <end position="366"/>
    </location>
</feature>